<protein>
    <recommendedName>
        <fullName evidence="2">VWFA domain-containing protein</fullName>
    </recommendedName>
</protein>
<gene>
    <name evidence="3" type="ORF">CAL13_06055</name>
</gene>
<reference evidence="3 4" key="1">
    <citation type="submission" date="2017-05" db="EMBL/GenBank/DDBJ databases">
        <title>Complete and WGS of Bordetella genogroups.</title>
        <authorList>
            <person name="Spilker T."/>
            <person name="LiPuma J."/>
        </authorList>
    </citation>
    <scope>NUCLEOTIDE SEQUENCE [LARGE SCALE GENOMIC DNA]</scope>
    <source>
        <strain evidence="3 4">AU17164</strain>
    </source>
</reference>
<accession>A0A1W6YXN2</accession>
<feature type="region of interest" description="Disordered" evidence="1">
    <location>
        <begin position="237"/>
        <end position="259"/>
    </location>
</feature>
<dbReference type="InterPro" id="IPR002035">
    <property type="entry name" value="VWF_A"/>
</dbReference>
<keyword evidence="4" id="KW-1185">Reference proteome</keyword>
<evidence type="ECO:0000313" key="4">
    <source>
        <dbReference type="Proteomes" id="UP000194139"/>
    </source>
</evidence>
<dbReference type="Gene3D" id="3.40.50.410">
    <property type="entry name" value="von Willebrand factor, type A domain"/>
    <property type="match status" value="1"/>
</dbReference>
<dbReference type="Pfam" id="PF00092">
    <property type="entry name" value="VWA"/>
    <property type="match status" value="1"/>
</dbReference>
<dbReference type="PROSITE" id="PS50234">
    <property type="entry name" value="VWFA"/>
    <property type="match status" value="1"/>
</dbReference>
<dbReference type="EMBL" id="CP021109">
    <property type="protein sequence ID" value="ARP85818.1"/>
    <property type="molecule type" value="Genomic_DNA"/>
</dbReference>
<dbReference type="Proteomes" id="UP000194139">
    <property type="component" value="Chromosome"/>
</dbReference>
<evidence type="ECO:0000259" key="2">
    <source>
        <dbReference type="PROSITE" id="PS50234"/>
    </source>
</evidence>
<evidence type="ECO:0000256" key="1">
    <source>
        <dbReference type="SAM" id="MobiDB-lite"/>
    </source>
</evidence>
<dbReference type="AlphaFoldDB" id="A0A1W6YXN2"/>
<proteinExistence type="predicted"/>
<organism evidence="3 4">
    <name type="scientific">Bordetella genomosp. 9</name>
    <dbReference type="NCBI Taxonomy" id="1416803"/>
    <lineage>
        <taxon>Bacteria</taxon>
        <taxon>Pseudomonadati</taxon>
        <taxon>Pseudomonadota</taxon>
        <taxon>Betaproteobacteria</taxon>
        <taxon>Burkholderiales</taxon>
        <taxon>Alcaligenaceae</taxon>
        <taxon>Bordetella</taxon>
    </lineage>
</organism>
<dbReference type="SMART" id="SM00327">
    <property type="entry name" value="VWA"/>
    <property type="match status" value="1"/>
</dbReference>
<evidence type="ECO:0000313" key="3">
    <source>
        <dbReference type="EMBL" id="ARP85818.1"/>
    </source>
</evidence>
<name>A0A1W6YXN2_9BORD</name>
<dbReference type="InterPro" id="IPR036465">
    <property type="entry name" value="vWFA_dom_sf"/>
</dbReference>
<feature type="domain" description="VWFA" evidence="2">
    <location>
        <begin position="58"/>
        <end position="236"/>
    </location>
</feature>
<dbReference type="SUPFAM" id="SSF53300">
    <property type="entry name" value="vWA-like"/>
    <property type="match status" value="1"/>
</dbReference>
<sequence length="259" mass="28753">MEQRTNKFSNDQARTPHPKIYFDTFWSYGYKERAVTEQFDQVPFGHLEFAENPENRCPCLLLLDTSGSMQGAPITELNAGLLQFKDELAADAMAAKRVEVGIVTFGPVEVITEFVTADAFFPPTLQARGDTPMGAAIEQGVEMIKSRKEAYRQNGVAYYRPWVFLITDGGPTDSWQHAARLVREGEESKSFQFFAVGVEGANMEVLQQISVRAPLQLKGLRFRDLFHWLSNSMGAVSRSAPGDAVPLANPTAPEGWATV</sequence>